<evidence type="ECO:0000313" key="5">
    <source>
        <dbReference type="EMBL" id="PWG64325.1"/>
    </source>
</evidence>
<comment type="cofactor">
    <cofactor evidence="1">
        <name>FAD</name>
        <dbReference type="ChEBI" id="CHEBI:57692"/>
    </cofactor>
</comment>
<dbReference type="OrthoDB" id="9807883at2"/>
<evidence type="ECO:0000259" key="3">
    <source>
        <dbReference type="Pfam" id="PF02771"/>
    </source>
</evidence>
<dbReference type="InterPro" id="IPR025878">
    <property type="entry name" value="Acyl-CoA_dh-like_C_dom"/>
</dbReference>
<dbReference type="Pfam" id="PF12806">
    <property type="entry name" value="Acyl-CoA_dh_C"/>
    <property type="match status" value="1"/>
</dbReference>
<dbReference type="InterPro" id="IPR037069">
    <property type="entry name" value="AcylCoA_DH/ox_N_sf"/>
</dbReference>
<dbReference type="InterPro" id="IPR009100">
    <property type="entry name" value="AcylCoA_DH/oxidase_NM_dom_sf"/>
</dbReference>
<name>A0A2U2N534_9GAMM</name>
<dbReference type="SUPFAM" id="SSF56645">
    <property type="entry name" value="Acyl-CoA dehydrogenase NM domain-like"/>
    <property type="match status" value="1"/>
</dbReference>
<proteinExistence type="predicted"/>
<evidence type="ECO:0000259" key="4">
    <source>
        <dbReference type="Pfam" id="PF12806"/>
    </source>
</evidence>
<sequence length="553" mass="57616">MDARDADTPQAAGLLEEMGFLVGEVLTEAGEAPPDLGALLDAGDEFARRRLVPLGRELEGREPRLEAGRVLLPEGVAAAWSDFAAEGWAGLAAPGAHGGGQPERLAMPLRELWHGAAPAFAMLPMLNAAAMEVLATEGSAEQQARWLPALAQGRCTAVLALEDVPGAPPVTAEQADGGLRLSGHKGDVAYPAHDLGTELLYLVRAAGPAGDAVYLVADGDGSAVHCTELAPTLGLRGAPRGEIALGGDAGVPAEAVGEGDGTAAVSVLQGALAYHAGVQAVGLSQRAYRRARREFLPALAETDPAAPERRRALAHLRVGVDAMRALCALLASERDRAGASHHARRAALLAPVVKAWCTAQARELAAQGLDLRGWPGLALQSGPARAFRDAAGGPVRDVSNARQARHLVEDCLLGDRGETMTELLADLSETVKAVEAGPVGALARPLDEAVSALRTATGALLERHPRYPLAIAAGASPYLDLVGRTLAGWLFTRGAVLAAQRLGEADEVERDRQRARLARARFYAEHWLPRATALAAAVGDGVGSVLGMRDEWL</sequence>
<organism evidence="5 6">
    <name type="scientific">Sediminicurvatus halobius</name>
    <dbReference type="NCBI Taxonomy" id="2182432"/>
    <lineage>
        <taxon>Bacteria</taxon>
        <taxon>Pseudomonadati</taxon>
        <taxon>Pseudomonadota</taxon>
        <taxon>Gammaproteobacteria</taxon>
        <taxon>Chromatiales</taxon>
        <taxon>Ectothiorhodospiraceae</taxon>
        <taxon>Sediminicurvatus</taxon>
    </lineage>
</organism>
<dbReference type="SUPFAM" id="SSF47203">
    <property type="entry name" value="Acyl-CoA dehydrogenase C-terminal domain-like"/>
    <property type="match status" value="1"/>
</dbReference>
<evidence type="ECO:0000256" key="1">
    <source>
        <dbReference type="ARBA" id="ARBA00001974"/>
    </source>
</evidence>
<dbReference type="InterPro" id="IPR036250">
    <property type="entry name" value="AcylCo_DH-like_C"/>
</dbReference>
<dbReference type="Proteomes" id="UP000245474">
    <property type="component" value="Unassembled WGS sequence"/>
</dbReference>
<dbReference type="Pfam" id="PF02771">
    <property type="entry name" value="Acyl-CoA_dh_N"/>
    <property type="match status" value="1"/>
</dbReference>
<evidence type="ECO:0008006" key="7">
    <source>
        <dbReference type="Google" id="ProtNLM"/>
    </source>
</evidence>
<dbReference type="RefSeq" id="WP_109677049.1">
    <property type="nucleotide sequence ID" value="NZ_CP086615.1"/>
</dbReference>
<keyword evidence="6" id="KW-1185">Reference proteome</keyword>
<dbReference type="Gene3D" id="1.20.140.10">
    <property type="entry name" value="Butyryl-CoA Dehydrogenase, subunit A, domain 3"/>
    <property type="match status" value="1"/>
</dbReference>
<reference evidence="5 6" key="1">
    <citation type="submission" date="2018-05" db="EMBL/GenBank/DDBJ databases">
        <title>Spiribacter halobius sp. nov., a moderately halophilic bacterium isolated from marine solar saltern.</title>
        <authorList>
            <person name="Zheng W.-S."/>
            <person name="Lu D.-C."/>
            <person name="Du Z.-J."/>
        </authorList>
    </citation>
    <scope>NUCLEOTIDE SEQUENCE [LARGE SCALE GENOMIC DNA]</scope>
    <source>
        <strain evidence="5 6">E85</strain>
    </source>
</reference>
<dbReference type="PANTHER" id="PTHR42803:SF1">
    <property type="entry name" value="BROAD-SPECIFICITY LINEAR ACYL-COA DEHYDROGENASE FADE5"/>
    <property type="match status" value="1"/>
</dbReference>
<evidence type="ECO:0000256" key="2">
    <source>
        <dbReference type="ARBA" id="ARBA00023002"/>
    </source>
</evidence>
<gene>
    <name evidence="5" type="ORF">DEM34_05435</name>
</gene>
<evidence type="ECO:0000313" key="6">
    <source>
        <dbReference type="Proteomes" id="UP000245474"/>
    </source>
</evidence>
<dbReference type="InterPro" id="IPR013786">
    <property type="entry name" value="AcylCoA_DH/ox_N"/>
</dbReference>
<dbReference type="PANTHER" id="PTHR42803">
    <property type="entry name" value="ACYL-COA DEHYDROGENASE"/>
    <property type="match status" value="1"/>
</dbReference>
<dbReference type="Gene3D" id="1.10.540.10">
    <property type="entry name" value="Acyl-CoA dehydrogenase/oxidase, N-terminal domain"/>
    <property type="match status" value="1"/>
</dbReference>
<feature type="domain" description="Acyl-CoA dehydrogenase/oxidase N-terminal" evidence="3">
    <location>
        <begin position="38"/>
        <end position="153"/>
    </location>
</feature>
<dbReference type="InterPro" id="IPR052166">
    <property type="entry name" value="Diverse_Acyl-CoA_DH"/>
</dbReference>
<dbReference type="AlphaFoldDB" id="A0A2U2N534"/>
<keyword evidence="2" id="KW-0560">Oxidoreductase</keyword>
<feature type="domain" description="Acetyl-CoA dehydrogenase-like C-terminal" evidence="4">
    <location>
        <begin position="424"/>
        <end position="548"/>
    </location>
</feature>
<dbReference type="EMBL" id="QFFI01000006">
    <property type="protein sequence ID" value="PWG64325.1"/>
    <property type="molecule type" value="Genomic_DNA"/>
</dbReference>
<comment type="caution">
    <text evidence="5">The sequence shown here is derived from an EMBL/GenBank/DDBJ whole genome shotgun (WGS) entry which is preliminary data.</text>
</comment>
<accession>A0A2U2N534</accession>
<dbReference type="GO" id="GO:0050660">
    <property type="term" value="F:flavin adenine dinucleotide binding"/>
    <property type="evidence" value="ECO:0007669"/>
    <property type="project" value="InterPro"/>
</dbReference>
<protein>
    <recommendedName>
        <fullName evidence="7">Acyl-CoA dehydrogenase</fullName>
    </recommendedName>
</protein>
<dbReference type="GO" id="GO:0016627">
    <property type="term" value="F:oxidoreductase activity, acting on the CH-CH group of donors"/>
    <property type="evidence" value="ECO:0007669"/>
    <property type="project" value="InterPro"/>
</dbReference>